<dbReference type="InterPro" id="IPR001245">
    <property type="entry name" value="Ser-Thr/Tyr_kinase_cat_dom"/>
</dbReference>
<dbReference type="Pfam" id="PF16900">
    <property type="entry name" value="REPA_OB_2"/>
    <property type="match status" value="1"/>
</dbReference>
<dbReference type="AlphaFoldDB" id="A0A2U1N0H9"/>
<dbReference type="EMBL" id="PKPP01003914">
    <property type="protein sequence ID" value="PWA67015.1"/>
    <property type="molecule type" value="Genomic_DNA"/>
</dbReference>
<dbReference type="GO" id="GO:0005886">
    <property type="term" value="C:plasma membrane"/>
    <property type="evidence" value="ECO:0007669"/>
    <property type="project" value="UniProtKB-SubCell"/>
</dbReference>
<evidence type="ECO:0000256" key="1">
    <source>
        <dbReference type="ARBA" id="ARBA00004236"/>
    </source>
</evidence>
<comment type="caution">
    <text evidence="6">The sequence shown here is derived from an EMBL/GenBank/DDBJ whole genome shotgun (WGS) entry which is preliminary data.</text>
</comment>
<dbReference type="CDD" id="cd04481">
    <property type="entry name" value="RPA1_DBD_B_like"/>
    <property type="match status" value="1"/>
</dbReference>
<dbReference type="CDD" id="cd04480">
    <property type="entry name" value="RPA1_DBD_A_like"/>
    <property type="match status" value="1"/>
</dbReference>
<dbReference type="GO" id="GO:0004672">
    <property type="term" value="F:protein kinase activity"/>
    <property type="evidence" value="ECO:0007669"/>
    <property type="project" value="InterPro"/>
</dbReference>
<organism evidence="6 7">
    <name type="scientific">Artemisia annua</name>
    <name type="common">Sweet wormwood</name>
    <dbReference type="NCBI Taxonomy" id="35608"/>
    <lineage>
        <taxon>Eukaryota</taxon>
        <taxon>Viridiplantae</taxon>
        <taxon>Streptophyta</taxon>
        <taxon>Embryophyta</taxon>
        <taxon>Tracheophyta</taxon>
        <taxon>Spermatophyta</taxon>
        <taxon>Magnoliopsida</taxon>
        <taxon>eudicotyledons</taxon>
        <taxon>Gunneridae</taxon>
        <taxon>Pentapetalae</taxon>
        <taxon>asterids</taxon>
        <taxon>campanulids</taxon>
        <taxon>Asterales</taxon>
        <taxon>Asteraceae</taxon>
        <taxon>Asteroideae</taxon>
        <taxon>Anthemideae</taxon>
        <taxon>Artemisiinae</taxon>
        <taxon>Artemisia</taxon>
    </lineage>
</organism>
<name>A0A2U1N0H9_ARTAN</name>
<dbReference type="InterPro" id="IPR012340">
    <property type="entry name" value="NA-bd_OB-fold"/>
</dbReference>
<feature type="region of interest" description="Disordered" evidence="4">
    <location>
        <begin position="1"/>
        <end position="20"/>
    </location>
</feature>
<dbReference type="SUPFAM" id="SSF50249">
    <property type="entry name" value="Nucleic acid-binding proteins"/>
    <property type="match status" value="3"/>
</dbReference>
<evidence type="ECO:0000256" key="2">
    <source>
        <dbReference type="ARBA" id="ARBA00022475"/>
    </source>
</evidence>
<keyword evidence="3" id="KW-0238">DNA-binding</keyword>
<feature type="domain" description="Protein kinase" evidence="5">
    <location>
        <begin position="922"/>
        <end position="1223"/>
    </location>
</feature>
<evidence type="ECO:0000313" key="7">
    <source>
        <dbReference type="Proteomes" id="UP000245207"/>
    </source>
</evidence>
<comment type="subcellular location">
    <subcellularLocation>
        <location evidence="1">Cell membrane</location>
    </subcellularLocation>
</comment>
<dbReference type="InterPro" id="IPR000719">
    <property type="entry name" value="Prot_kinase_dom"/>
</dbReference>
<gene>
    <name evidence="6" type="ORF">CTI12_AA321790</name>
</gene>
<evidence type="ECO:0000313" key="6">
    <source>
        <dbReference type="EMBL" id="PWA67015.1"/>
    </source>
</evidence>
<dbReference type="Proteomes" id="UP000245207">
    <property type="component" value="Unassembled WGS sequence"/>
</dbReference>
<feature type="region of interest" description="Disordered" evidence="4">
    <location>
        <begin position="44"/>
        <end position="112"/>
    </location>
</feature>
<evidence type="ECO:0000259" key="5">
    <source>
        <dbReference type="PROSITE" id="PS50011"/>
    </source>
</evidence>
<reference evidence="6 7" key="1">
    <citation type="journal article" date="2018" name="Mol. Plant">
        <title>The genome of Artemisia annua provides insight into the evolution of Asteraceae family and artemisinin biosynthesis.</title>
        <authorList>
            <person name="Shen Q."/>
            <person name="Zhang L."/>
            <person name="Liao Z."/>
            <person name="Wang S."/>
            <person name="Yan T."/>
            <person name="Shi P."/>
            <person name="Liu M."/>
            <person name="Fu X."/>
            <person name="Pan Q."/>
            <person name="Wang Y."/>
            <person name="Lv Z."/>
            <person name="Lu X."/>
            <person name="Zhang F."/>
            <person name="Jiang W."/>
            <person name="Ma Y."/>
            <person name="Chen M."/>
            <person name="Hao X."/>
            <person name="Li L."/>
            <person name="Tang Y."/>
            <person name="Lv G."/>
            <person name="Zhou Y."/>
            <person name="Sun X."/>
            <person name="Brodelius P.E."/>
            <person name="Rose J.K.C."/>
            <person name="Tang K."/>
        </authorList>
    </citation>
    <scope>NUCLEOTIDE SEQUENCE [LARGE SCALE GENOMIC DNA]</scope>
    <source>
        <strain evidence="7">cv. Huhao1</strain>
        <tissue evidence="6">Leaf</tissue>
    </source>
</reference>
<keyword evidence="7" id="KW-1185">Reference proteome</keyword>
<dbReference type="InterPro" id="IPR011009">
    <property type="entry name" value="Kinase-like_dom_sf"/>
</dbReference>
<dbReference type="InterPro" id="IPR003871">
    <property type="entry name" value="RFA1B/D_OB_1st"/>
</dbReference>
<feature type="compositionally biased region" description="Polar residues" evidence="4">
    <location>
        <begin position="11"/>
        <end position="20"/>
    </location>
</feature>
<keyword evidence="6" id="KW-0808">Transferase</keyword>
<keyword evidence="2" id="KW-1003">Cell membrane</keyword>
<dbReference type="GO" id="GO:0005524">
    <property type="term" value="F:ATP binding"/>
    <property type="evidence" value="ECO:0007669"/>
    <property type="project" value="InterPro"/>
</dbReference>
<accession>A0A2U1N0H9</accession>
<feature type="compositionally biased region" description="Low complexity" evidence="4">
    <location>
        <begin position="64"/>
        <end position="76"/>
    </location>
</feature>
<protein>
    <submittedName>
        <fullName evidence="6">Protein kinase-like domain-containing protein</fullName>
    </submittedName>
</protein>
<feature type="compositionally biased region" description="Polar residues" evidence="4">
    <location>
        <begin position="88"/>
        <end position="101"/>
    </location>
</feature>
<dbReference type="OrthoDB" id="1931061at2759"/>
<keyword evidence="2" id="KW-0472">Membrane</keyword>
<dbReference type="PROSITE" id="PS50011">
    <property type="entry name" value="PROTEIN_KINASE_DOM"/>
    <property type="match status" value="1"/>
</dbReference>
<dbReference type="Gene3D" id="2.40.50.140">
    <property type="entry name" value="Nucleic acid-binding proteins"/>
    <property type="match status" value="2"/>
</dbReference>
<sequence length="1233" mass="139247">MSRNSDENNDPNRNAFESNNRLPNCMTAIVTTGNRHVLNDITNNVTVAPPRGPRGRPRLSSQPVANVTVNNNVTVAPQRRRGRPPLSTRPSNSNQTSQPHQTFDPHVGTTSSLTNPYLLNRYFTPTANLSSGPTANLSSGSSQLTTLSNEASTVINILDTVPPSRRPGRPRSQANVMPALRNVRPRYTPNNDVHNTSPTPAPAIMLSSVIVVDNDGNAVHQTQSSSLRNHSNPTTVINHANVMNTSSSTRDTSPSTNFGETDTDLDTDVYRLARQHRRMRQMARDRFRESSIQPVTLRLIGTRQHNSRQYNLPTASEVAALIPGDGNPTDTRDVIVEERGKTLHKAGRLFHTYCVDAYAAVLDHDLDCSYRATMSIRYHHVSDLHPNLTDKWTVNVMAARVWTTYNPNNNRVLSMDLIIVDERSTSIHAKIPASLINRFGNRIKEGCVYRIHKFTVVNYGDTKYRPLDIKFFVQFGYTTDIQPSSLRPQLFDRYVFKFVPFGNLQRRIGNDTYLTDVIGVLREWGPLQNNVERVQGCNPQVRKIVIADMSDIKLNISLWGKSALMYEDNIIESKTNTNIVVVLTCCRVRLYAGAPQLTTTVSTQFHLNLPIAETLAYAQRYKLVIKVRDNGEDIDCVLFNSAATEILGLTVEELITKTLKEGAGDPNWIVDYFVDNLFTQLVVLEIKIDKFNLPPTYVKRYTVTKYYSSNFNDLNNRRGSSSMSGSVTRLTNSNVSSELNYSDMVDYAIDYENLGTTITEDEEKLMDEIEWNSVSEIVPPTTHTVTNQPPHAPNANMNDPVHDEVNATVVEAPVDDSVHDVSHASNELTIAVNTVVCPPSNATVVREIDEMPDEVNVNNMNFEVNEVAVPQPMEIMQDEGDEEVELKDWVTDVNGLGLVEHPNPVKLVGHCVEDNERETRRFLVYENMPYGSIEHHLYSKSGETLSWAMRLKVAQDTARALVYLHEEMDFQELKDWVTDVNGLGLVEHPNLVKLVGYCVEDNERAIQRFLVYENMPNGSIEHHLYSRSGETLSWTMRLKVAQDTARALVYLHEEMDFQNIFKDFKSPNILLDGQWNAKLSDFGLARLGPQGGLNPCIDYATWNGCLHGTREYVLIGNQSDTWNYGVFLYELITGKRPLDMKRPENEENLLEWVRPFIGSKRFQLIVDPRLEGNYSLKSAQKLSIIANKCLSKNPKSRPKMSEVLGMVNQLGFHHKQPVTHHFSKVWSQWLQLS</sequence>
<evidence type="ECO:0000256" key="4">
    <source>
        <dbReference type="SAM" id="MobiDB-lite"/>
    </source>
</evidence>
<dbReference type="STRING" id="35608.A0A2U1N0H9"/>
<evidence type="ECO:0000256" key="3">
    <source>
        <dbReference type="ARBA" id="ARBA00023125"/>
    </source>
</evidence>
<dbReference type="Pfam" id="PF02721">
    <property type="entry name" value="DUF223"/>
    <property type="match status" value="1"/>
</dbReference>
<dbReference type="Pfam" id="PF07714">
    <property type="entry name" value="PK_Tyr_Ser-Thr"/>
    <property type="match status" value="2"/>
</dbReference>
<keyword evidence="6" id="KW-0418">Kinase</keyword>
<dbReference type="InterPro" id="IPR050823">
    <property type="entry name" value="Plant_Ser_Thr_Prot_Kinase"/>
</dbReference>
<proteinExistence type="predicted"/>
<dbReference type="InterPro" id="IPR031657">
    <property type="entry name" value="REPA_OB_2"/>
</dbReference>
<dbReference type="SUPFAM" id="SSF56112">
    <property type="entry name" value="Protein kinase-like (PK-like)"/>
    <property type="match status" value="2"/>
</dbReference>
<dbReference type="PANTHER" id="PTHR45621">
    <property type="entry name" value="OS01G0588500 PROTEIN-RELATED"/>
    <property type="match status" value="1"/>
</dbReference>
<dbReference type="GO" id="GO:0003677">
    <property type="term" value="F:DNA binding"/>
    <property type="evidence" value="ECO:0007669"/>
    <property type="project" value="UniProtKB-KW"/>
</dbReference>
<dbReference type="Gene3D" id="1.10.510.10">
    <property type="entry name" value="Transferase(Phosphotransferase) domain 1"/>
    <property type="match status" value="2"/>
</dbReference>